<evidence type="ECO:0000259" key="3">
    <source>
        <dbReference type="Pfam" id="PF03981"/>
    </source>
</evidence>
<comment type="caution">
    <text evidence="4">The sequence shown here is derived from an EMBL/GenBank/DDBJ whole genome shotgun (WGS) entry which is preliminary data.</text>
</comment>
<dbReference type="PANTHER" id="PTHR12184:SF1">
    <property type="entry name" value="UBIQUINOL-CYTOCHROME-C REDUCTASE COMPLEX ASSEMBLY FACTOR 1"/>
    <property type="match status" value="1"/>
</dbReference>
<dbReference type="EMBL" id="JACHLJ010000001">
    <property type="protein sequence ID" value="MBB5770653.1"/>
    <property type="molecule type" value="Genomic_DNA"/>
</dbReference>
<evidence type="ECO:0000256" key="2">
    <source>
        <dbReference type="ARBA" id="ARBA00006436"/>
    </source>
</evidence>
<feature type="domain" description="Ubiquinol-cytochrome c chaperone" evidence="3">
    <location>
        <begin position="37"/>
        <end position="172"/>
    </location>
</feature>
<accession>A0A7W9L4V4</accession>
<dbReference type="PANTHER" id="PTHR12184">
    <property type="entry name" value="UBIQUINOL-CYTOCHROME C REDUCTASE COMPLEX ASSEMBLY FACTOR 1 FAMILY MEMBER"/>
    <property type="match status" value="1"/>
</dbReference>
<dbReference type="InterPro" id="IPR021150">
    <property type="entry name" value="Ubiq_cyt_c_chap"/>
</dbReference>
<evidence type="ECO:0000256" key="1">
    <source>
        <dbReference type="ARBA" id="ARBA00006407"/>
    </source>
</evidence>
<dbReference type="InterPro" id="IPR014569">
    <property type="entry name" value="Ubq_cyt-c_CBP3-rel"/>
</dbReference>
<protein>
    <submittedName>
        <fullName evidence="4">Cytochrome b pre-mRNA-processing protein 3</fullName>
    </submittedName>
</protein>
<comment type="similarity">
    <text evidence="1">Belongs to the CBP3 family.</text>
</comment>
<organism evidence="4 5">
    <name type="scientific">Brevundimonas vesicularis</name>
    <name type="common">Pseudomonas vesicularis</name>
    <dbReference type="NCBI Taxonomy" id="41276"/>
    <lineage>
        <taxon>Bacteria</taxon>
        <taxon>Pseudomonadati</taxon>
        <taxon>Pseudomonadota</taxon>
        <taxon>Alphaproteobacteria</taxon>
        <taxon>Caulobacterales</taxon>
        <taxon>Caulobacteraceae</taxon>
        <taxon>Brevundimonas</taxon>
    </lineage>
</organism>
<dbReference type="PIRSF" id="PIRSF032079">
    <property type="entry name" value="UCP032079"/>
    <property type="match status" value="1"/>
</dbReference>
<dbReference type="Proteomes" id="UP000556201">
    <property type="component" value="Unassembled WGS sequence"/>
</dbReference>
<comment type="similarity">
    <text evidence="2">Belongs to the UPF0174 family.</text>
</comment>
<dbReference type="Pfam" id="PF03981">
    <property type="entry name" value="Ubiq_cyt_C_chap"/>
    <property type="match status" value="1"/>
</dbReference>
<gene>
    <name evidence="4" type="ORF">HNP47_000622</name>
</gene>
<dbReference type="InterPro" id="IPR007129">
    <property type="entry name" value="Ubiqinol_cyt_c_chaperone_CPB3"/>
</dbReference>
<evidence type="ECO:0000313" key="5">
    <source>
        <dbReference type="Proteomes" id="UP000556201"/>
    </source>
</evidence>
<name>A0A7W9L4V4_BREVE</name>
<sequence length="177" mass="19496">MKPMLKNLFKPRSGVRLGDDLYAKAVSQARNPAFYTRLAVDDRIDARFELYTLHVLLLVLRLRDENTAQGQDAAQAVFDVYVSALDHVLREEGVGDVAVGKKMRKLGEALYGRMNAYEQSLRAGDAAALAEAMAKNVYADPQAPHADTLARYALTTRAALAAQDFNKVLATPAWTEV</sequence>
<reference evidence="4 5" key="1">
    <citation type="submission" date="2020-08" db="EMBL/GenBank/DDBJ databases">
        <title>Functional genomics of gut bacteria from endangered species of beetles.</title>
        <authorList>
            <person name="Carlos-Shanley C."/>
        </authorList>
    </citation>
    <scope>NUCLEOTIDE SEQUENCE [LARGE SCALE GENOMIC DNA]</scope>
    <source>
        <strain evidence="4 5">S00192</strain>
    </source>
</reference>
<proteinExistence type="inferred from homology"/>
<dbReference type="AlphaFoldDB" id="A0A7W9L4V4"/>
<evidence type="ECO:0000313" key="4">
    <source>
        <dbReference type="EMBL" id="MBB5770653.1"/>
    </source>
</evidence>